<protein>
    <submittedName>
        <fullName evidence="2">FlxA protein</fullName>
    </submittedName>
</protein>
<organism evidence="2 3">
    <name type="scientific">Enterobacter cloacae</name>
    <dbReference type="NCBI Taxonomy" id="550"/>
    <lineage>
        <taxon>Bacteria</taxon>
        <taxon>Pseudomonadati</taxon>
        <taxon>Pseudomonadota</taxon>
        <taxon>Gammaproteobacteria</taxon>
        <taxon>Enterobacterales</taxon>
        <taxon>Enterobacteriaceae</taxon>
        <taxon>Enterobacter</taxon>
        <taxon>Enterobacter cloacae complex</taxon>
    </lineage>
</organism>
<dbReference type="EMBL" id="QMDH01000001">
    <property type="protein sequence ID" value="RAZ72138.1"/>
    <property type="molecule type" value="Genomic_DNA"/>
</dbReference>
<reference evidence="2 3" key="1">
    <citation type="submission" date="2018-06" db="EMBL/GenBank/DDBJ databases">
        <title>ACT-28, a chromosomally-encoded AmpC with carbapenemase activity from Enterobacter kobei.</title>
        <authorList>
            <person name="Jousset A.B."/>
            <person name="Oueslati S."/>
            <person name="Bernabeu S."/>
            <person name="Takissian J."/>
            <person name="Creton E."/>
            <person name="Vogel A."/>
            <person name="Cotellon G."/>
            <person name="Bonnin R.A."/>
            <person name="Dortet L."/>
            <person name="Naas T."/>
        </authorList>
    </citation>
    <scope>NUCLEOTIDE SEQUENCE [LARGE SCALE GENOMIC DNA]</scope>
    <source>
        <strain evidence="2 3">99B3</strain>
    </source>
</reference>
<gene>
    <name evidence="2" type="ORF">DP202_01420</name>
</gene>
<name>A0A330GI93_ENTCL</name>
<dbReference type="AlphaFoldDB" id="A0A330GI93"/>
<dbReference type="Pfam" id="PF14282">
    <property type="entry name" value="FlxA"/>
    <property type="match status" value="1"/>
</dbReference>
<accession>A0A330GI93</accession>
<comment type="caution">
    <text evidence="2">The sequence shown here is derived from an EMBL/GenBank/DDBJ whole genome shotgun (WGS) entry which is preliminary data.</text>
</comment>
<evidence type="ECO:0000313" key="2">
    <source>
        <dbReference type="EMBL" id="RAZ72138.1"/>
    </source>
</evidence>
<dbReference type="Proteomes" id="UP000251576">
    <property type="component" value="Unassembled WGS sequence"/>
</dbReference>
<dbReference type="InterPro" id="IPR025577">
    <property type="entry name" value="FlxA"/>
</dbReference>
<feature type="region of interest" description="Disordered" evidence="1">
    <location>
        <begin position="1"/>
        <end position="24"/>
    </location>
</feature>
<dbReference type="RefSeq" id="WP_112779854.1">
    <property type="nucleotide sequence ID" value="NZ_CABMNQ010000001.1"/>
</dbReference>
<evidence type="ECO:0000256" key="1">
    <source>
        <dbReference type="SAM" id="MobiDB-lite"/>
    </source>
</evidence>
<feature type="region of interest" description="Disordered" evidence="1">
    <location>
        <begin position="83"/>
        <end position="113"/>
    </location>
</feature>
<proteinExistence type="predicted"/>
<feature type="compositionally biased region" description="Polar residues" evidence="1">
    <location>
        <begin position="1"/>
        <end position="13"/>
    </location>
</feature>
<evidence type="ECO:0000313" key="3">
    <source>
        <dbReference type="Proteomes" id="UP000251576"/>
    </source>
</evidence>
<feature type="compositionally biased region" description="Basic and acidic residues" evidence="1">
    <location>
        <begin position="104"/>
        <end position="113"/>
    </location>
</feature>
<sequence length="113" mass="12301">MTTIQASTQPIQTSSAGSGASGGNDIAAQISRILNKIQKLTQQLNDLANSPISVDEKKKQQELIQNQIKMLQAQLAALQRQQAEEAQKKQDQALGKVEGVNSPSDDRQIDIYI</sequence>